<accession>A0A010QWH2</accession>
<feature type="compositionally biased region" description="Low complexity" evidence="3">
    <location>
        <begin position="844"/>
        <end position="859"/>
    </location>
</feature>
<keyword evidence="1 2" id="KW-0103">Bromodomain</keyword>
<dbReference type="KEGG" id="cfj:CFIO01_04715"/>
<feature type="compositionally biased region" description="Basic and acidic residues" evidence="3">
    <location>
        <begin position="9"/>
        <end position="29"/>
    </location>
</feature>
<feature type="region of interest" description="Disordered" evidence="3">
    <location>
        <begin position="712"/>
        <end position="767"/>
    </location>
</feature>
<dbReference type="SUPFAM" id="SSF47370">
    <property type="entry name" value="Bromodomain"/>
    <property type="match status" value="2"/>
</dbReference>
<dbReference type="PROSITE" id="PS50014">
    <property type="entry name" value="BROMODOMAIN_2"/>
    <property type="match status" value="2"/>
</dbReference>
<dbReference type="PRINTS" id="PR00503">
    <property type="entry name" value="BROMODOMAIN"/>
</dbReference>
<dbReference type="STRING" id="1445577.A0A010QWH2"/>
<evidence type="ECO:0000256" key="2">
    <source>
        <dbReference type="PROSITE-ProRule" id="PRU00035"/>
    </source>
</evidence>
<proteinExistence type="predicted"/>
<feature type="compositionally biased region" description="Basic and acidic residues" evidence="3">
    <location>
        <begin position="134"/>
        <end position="188"/>
    </location>
</feature>
<feature type="region of interest" description="Disordered" evidence="3">
    <location>
        <begin position="888"/>
        <end position="911"/>
    </location>
</feature>
<feature type="compositionally biased region" description="Low complexity" evidence="3">
    <location>
        <begin position="453"/>
        <end position="469"/>
    </location>
</feature>
<dbReference type="PROSITE" id="PS51525">
    <property type="entry name" value="NET"/>
    <property type="match status" value="1"/>
</dbReference>
<feature type="compositionally biased region" description="Low complexity" evidence="3">
    <location>
        <begin position="732"/>
        <end position="750"/>
    </location>
</feature>
<evidence type="ECO:0000259" key="4">
    <source>
        <dbReference type="PROSITE" id="PS50014"/>
    </source>
</evidence>
<dbReference type="PANTHER" id="PTHR22880">
    <property type="entry name" value="FALZ-RELATED BROMODOMAIN-CONTAINING PROTEINS"/>
    <property type="match status" value="1"/>
</dbReference>
<dbReference type="EMBL" id="JARH01000161">
    <property type="protein sequence ID" value="EXF84547.1"/>
    <property type="molecule type" value="Genomic_DNA"/>
</dbReference>
<evidence type="ECO:0008006" key="8">
    <source>
        <dbReference type="Google" id="ProtNLM"/>
    </source>
</evidence>
<feature type="region of interest" description="Disordered" evidence="3">
    <location>
        <begin position="835"/>
        <end position="873"/>
    </location>
</feature>
<dbReference type="InterPro" id="IPR036427">
    <property type="entry name" value="Bromodomain-like_sf"/>
</dbReference>
<dbReference type="Gene3D" id="1.20.1270.220">
    <property type="match status" value="1"/>
</dbReference>
<protein>
    <recommendedName>
        <fullName evidence="8">Bromodomain-containing protein</fullName>
    </recommendedName>
</protein>
<dbReference type="GO" id="GO:0000785">
    <property type="term" value="C:chromatin"/>
    <property type="evidence" value="ECO:0007669"/>
    <property type="project" value="TreeGrafter"/>
</dbReference>
<gene>
    <name evidence="6" type="ORF">CFIO01_04715</name>
</gene>
<evidence type="ECO:0000256" key="1">
    <source>
        <dbReference type="ARBA" id="ARBA00023117"/>
    </source>
</evidence>
<evidence type="ECO:0000313" key="7">
    <source>
        <dbReference type="Proteomes" id="UP000020467"/>
    </source>
</evidence>
<keyword evidence="7" id="KW-1185">Reference proteome</keyword>
<feature type="region of interest" description="Disordered" evidence="3">
    <location>
        <begin position="1"/>
        <end position="283"/>
    </location>
</feature>
<feature type="region of interest" description="Disordered" evidence="3">
    <location>
        <begin position="625"/>
        <end position="657"/>
    </location>
</feature>
<reference evidence="6 7" key="1">
    <citation type="submission" date="2014-02" db="EMBL/GenBank/DDBJ databases">
        <title>The genome sequence of Colletotrichum fioriniae PJ7.</title>
        <authorList>
            <person name="Baroncelli R."/>
            <person name="Thon M.R."/>
        </authorList>
    </citation>
    <scope>NUCLEOTIDE SEQUENCE [LARGE SCALE GENOMIC DNA]</scope>
    <source>
        <strain evidence="6 7">PJ7</strain>
    </source>
</reference>
<feature type="region of interest" description="Disordered" evidence="3">
    <location>
        <begin position="937"/>
        <end position="985"/>
    </location>
</feature>
<dbReference type="AlphaFoldDB" id="A0A010QWH2"/>
<feature type="domain" description="NET" evidence="5">
    <location>
        <begin position="754"/>
        <end position="835"/>
    </location>
</feature>
<evidence type="ECO:0000256" key="3">
    <source>
        <dbReference type="SAM" id="MobiDB-lite"/>
    </source>
</evidence>
<feature type="compositionally biased region" description="Basic and acidic residues" evidence="3">
    <location>
        <begin position="213"/>
        <end position="226"/>
    </location>
</feature>
<dbReference type="InterPro" id="IPR038336">
    <property type="entry name" value="NET_sf"/>
</dbReference>
<dbReference type="GO" id="GO:0006338">
    <property type="term" value="P:chromatin remodeling"/>
    <property type="evidence" value="ECO:0007669"/>
    <property type="project" value="TreeGrafter"/>
</dbReference>
<evidence type="ECO:0000313" key="6">
    <source>
        <dbReference type="EMBL" id="EXF84547.1"/>
    </source>
</evidence>
<dbReference type="SMART" id="SM00297">
    <property type="entry name" value="BROMO"/>
    <property type="match status" value="2"/>
</dbReference>
<dbReference type="InterPro" id="IPR001487">
    <property type="entry name" value="Bromodomain"/>
</dbReference>
<feature type="compositionally biased region" description="Acidic residues" evidence="3">
    <location>
        <begin position="639"/>
        <end position="649"/>
    </location>
</feature>
<feature type="compositionally biased region" description="Low complexity" evidence="3">
    <location>
        <begin position="712"/>
        <end position="724"/>
    </location>
</feature>
<dbReference type="Pfam" id="PF00439">
    <property type="entry name" value="Bromodomain"/>
    <property type="match status" value="2"/>
</dbReference>
<feature type="domain" description="Bromo" evidence="4">
    <location>
        <begin position="326"/>
        <end position="399"/>
    </location>
</feature>
<dbReference type="Pfam" id="PF17035">
    <property type="entry name" value="BET"/>
    <property type="match status" value="1"/>
</dbReference>
<dbReference type="PROSITE" id="PS00633">
    <property type="entry name" value="BROMODOMAIN_1"/>
    <property type="match status" value="1"/>
</dbReference>
<sequence>MASPQSERAIPDQKPTESTPAKDDSKPETNGHASPTEKSSDKADESAKSPKTNGDSKHDEEVKASSDAKVNSAKEKESEQEESAKKSPTPVEESSAKPKSAEPEQSKESKEPSKSLSPPPAELPNDVDMADAPEVEKAEKKTDEKAEDKSTEKKAEASEPAKAATETKDKDVEMKESDDKVNGAKDESPAAPTAAAGQEVDLQPASLSQLAIDNDKEKDKTSKPADEDVPMAEAPSAVSKVSREREDDADAEPAPKRAKTDSNDGASASGAIESTVEVKPQGAQDDLAKGESALEDLPSWIDAARDPKPLTSHQTREFRKVLAGVKKTKHGAHFKDAVVRMWPSLAESYLMRVNRPMDIGELERGLRDNKYSSLRQFKDDLGLIYKNSVTFNGINNEITFAALSVVKLAWTRVCEIPSDEPAKSKPVPKPSRYSESRTSAPPPPVRRQPSITAASPPAKAEAEAYAVPPGGVPQVRRASTQNDLDRPKRAIQPTKNRDPDYSSKTFNRKKLPIELQFCYEVVSELMDPKNASCNLAFLSPVDPVALAIPTYFTIIKRPMDFGTIMAKLKSYDYPGIKEFQTDVKQVFKNCYKFNQPGQPVYEQGQQLEQIFRGLWSKKEQWINKHTPAKPVDDGSSRDSEDEAEEEEEAPAPAVDPSVAATIAFLEKRLEQETKQLTELYKTADIASDAVIDLQQSLLTTIRQRLIDEKAKLTTTKPAKSAAKAKPPKPTKSKAANVPTKKAAAAPVSKKSGGGVAKKPKQRNMNQAEKDAIANAINELESPHIERAIDIIKKDTGQSENSSGELELEIDQLTNEALHKLWDLCKKTLPSFGQGFGSNGPAREASPVNNAPAKSSANKPSKSKKNKPMNAQEQEARIAELERLRNMYDGKEPGDQERPGSSGRAHEAPVHDNDREFGAVLLGSFRHAREGFPRVTLSSILSGRFPDPLPRSAGSGANRGDSDDRGRRGGRLRKKRAGDVSALQQD</sequence>
<feature type="compositionally biased region" description="Basic and acidic residues" evidence="3">
    <location>
        <begin position="38"/>
        <end position="85"/>
    </location>
</feature>
<dbReference type="HOGENOM" id="CLU_001499_2_0_1"/>
<dbReference type="OrthoDB" id="784962at2759"/>
<dbReference type="InterPro" id="IPR050935">
    <property type="entry name" value="Bromo_chromatin_reader"/>
</dbReference>
<dbReference type="GO" id="GO:0006355">
    <property type="term" value="P:regulation of DNA-templated transcription"/>
    <property type="evidence" value="ECO:0007669"/>
    <property type="project" value="TreeGrafter"/>
</dbReference>
<dbReference type="PANTHER" id="PTHR22880:SF225">
    <property type="entry name" value="BROMODOMAIN-CONTAINING PROTEIN BET-1-RELATED"/>
    <property type="match status" value="1"/>
</dbReference>
<dbReference type="Gene3D" id="1.20.920.10">
    <property type="entry name" value="Bromodomain-like"/>
    <property type="match status" value="2"/>
</dbReference>
<comment type="caution">
    <text evidence="6">The sequence shown here is derived from an EMBL/GenBank/DDBJ whole genome shotgun (WGS) entry which is preliminary data.</text>
</comment>
<evidence type="ECO:0000259" key="5">
    <source>
        <dbReference type="PROSITE" id="PS51525"/>
    </source>
</evidence>
<organism evidence="6 7">
    <name type="scientific">Colletotrichum fioriniae PJ7</name>
    <dbReference type="NCBI Taxonomy" id="1445577"/>
    <lineage>
        <taxon>Eukaryota</taxon>
        <taxon>Fungi</taxon>
        <taxon>Dikarya</taxon>
        <taxon>Ascomycota</taxon>
        <taxon>Pezizomycotina</taxon>
        <taxon>Sordariomycetes</taxon>
        <taxon>Hypocreomycetidae</taxon>
        <taxon>Glomerellales</taxon>
        <taxon>Glomerellaceae</taxon>
        <taxon>Colletotrichum</taxon>
        <taxon>Colletotrichum acutatum species complex</taxon>
    </lineage>
</organism>
<dbReference type="InterPro" id="IPR018359">
    <property type="entry name" value="Bromodomain_CS"/>
</dbReference>
<feature type="domain" description="Bromo" evidence="4">
    <location>
        <begin position="529"/>
        <end position="601"/>
    </location>
</feature>
<dbReference type="eggNOG" id="KOG1474">
    <property type="taxonomic scope" value="Eukaryota"/>
</dbReference>
<dbReference type="InterPro" id="IPR027353">
    <property type="entry name" value="NET_dom"/>
</dbReference>
<dbReference type="Proteomes" id="UP000020467">
    <property type="component" value="Unassembled WGS sequence"/>
</dbReference>
<name>A0A010QWH2_9PEZI</name>
<feature type="region of interest" description="Disordered" evidence="3">
    <location>
        <begin position="419"/>
        <end position="505"/>
    </location>
</feature>
<feature type="compositionally biased region" description="Basic and acidic residues" evidence="3">
    <location>
        <begin position="253"/>
        <end position="262"/>
    </location>
</feature>
<feature type="compositionally biased region" description="Basic and acidic residues" evidence="3">
    <location>
        <begin position="94"/>
        <end position="113"/>
    </location>
</feature>
<dbReference type="GO" id="GO:0005634">
    <property type="term" value="C:nucleus"/>
    <property type="evidence" value="ECO:0007669"/>
    <property type="project" value="TreeGrafter"/>
</dbReference>